<dbReference type="GO" id="GO:0006508">
    <property type="term" value="P:proteolysis"/>
    <property type="evidence" value="ECO:0007669"/>
    <property type="project" value="UniProtKB-KW"/>
</dbReference>
<dbReference type="PROSITE" id="PS52011">
    <property type="entry name" value="PEPTIDASE_M2"/>
    <property type="match status" value="1"/>
</dbReference>
<keyword evidence="11" id="KW-0378">Hydrolase</keyword>
<evidence type="ECO:0000256" key="8">
    <source>
        <dbReference type="PIRSR" id="PIRSR601548-6"/>
    </source>
</evidence>
<keyword evidence="2" id="KW-0732">Signal</keyword>
<keyword evidence="11" id="KW-0645">Protease</keyword>
<evidence type="ECO:0000313" key="13">
    <source>
        <dbReference type="Proteomes" id="UP000194236"/>
    </source>
</evidence>
<keyword evidence="7 11" id="KW-0862">Zinc</keyword>
<gene>
    <name evidence="12" type="ORF">BLA29_003908</name>
</gene>
<dbReference type="PRINTS" id="PR00791">
    <property type="entry name" value="PEPDIPTASEA"/>
</dbReference>
<evidence type="ECO:0000256" key="10">
    <source>
        <dbReference type="PROSITE-ProRule" id="PRU01355"/>
    </source>
</evidence>
<feature type="binding site" evidence="7">
    <location>
        <position position="58"/>
    </location>
    <ligand>
        <name>Zn(2+)</name>
        <dbReference type="ChEBI" id="CHEBI:29105"/>
        <label>1</label>
        <note>catalytic</note>
    </ligand>
</feature>
<feature type="active site" description="Proton acceptor 2" evidence="8">
    <location>
        <position position="27"/>
    </location>
</feature>
<dbReference type="PANTHER" id="PTHR10514">
    <property type="entry name" value="ANGIOTENSIN-CONVERTING ENZYME"/>
    <property type="match status" value="1"/>
</dbReference>
<comment type="cofactor">
    <cofactor evidence="11">
        <name>Zn(2+)</name>
        <dbReference type="ChEBI" id="CHEBI:29105"/>
    </cofactor>
    <text evidence="11">Binds 1 zinc ion per subunit.</text>
</comment>
<dbReference type="GO" id="GO:0008237">
    <property type="term" value="F:metallopeptidase activity"/>
    <property type="evidence" value="ECO:0007669"/>
    <property type="project" value="UniProtKB-KW"/>
</dbReference>
<feature type="binding site" evidence="9">
    <location>
        <position position="26"/>
    </location>
    <ligand>
        <name>Zn(2+)</name>
        <dbReference type="ChEBI" id="CHEBI:29105"/>
        <label>2</label>
        <note>catalytic</note>
    </ligand>
</feature>
<dbReference type="PANTHER" id="PTHR10514:SF27">
    <property type="entry name" value="ANGIOTENSIN-CONVERTING ENZYME"/>
    <property type="match status" value="1"/>
</dbReference>
<dbReference type="AlphaFoldDB" id="A0A1Y3AX66"/>
<dbReference type="Proteomes" id="UP000194236">
    <property type="component" value="Unassembled WGS sequence"/>
</dbReference>
<comment type="similarity">
    <text evidence="1 10 11">Belongs to the peptidase M2 family.</text>
</comment>
<dbReference type="Pfam" id="PF01401">
    <property type="entry name" value="Peptidase_M2"/>
    <property type="match status" value="1"/>
</dbReference>
<keyword evidence="7 11" id="KW-0479">Metal-binding</keyword>
<proteinExistence type="inferred from homology"/>
<evidence type="ECO:0000256" key="11">
    <source>
        <dbReference type="RuleBase" id="RU361144"/>
    </source>
</evidence>
<comment type="caution">
    <text evidence="10">Lacks conserved residue(s) required for the propagation of feature annotation.</text>
</comment>
<dbReference type="GO" id="GO:0046872">
    <property type="term" value="F:metal ion binding"/>
    <property type="evidence" value="ECO:0007669"/>
    <property type="project" value="UniProtKB-KW"/>
</dbReference>
<accession>A0A1Y3AX66</accession>
<evidence type="ECO:0000256" key="4">
    <source>
        <dbReference type="ARBA" id="ARBA00023180"/>
    </source>
</evidence>
<comment type="caution">
    <text evidence="12">The sequence shown here is derived from an EMBL/GenBank/DDBJ whole genome shotgun (WGS) entry which is preliminary data.</text>
</comment>
<evidence type="ECO:0000256" key="5">
    <source>
        <dbReference type="PIRSR" id="PIRSR601548-1"/>
    </source>
</evidence>
<reference evidence="12 13" key="1">
    <citation type="submission" date="2017-03" db="EMBL/GenBank/DDBJ databases">
        <title>Genome Survey of Euroglyphus maynei.</title>
        <authorList>
            <person name="Arlian L.G."/>
            <person name="Morgan M.S."/>
            <person name="Rider S.D."/>
        </authorList>
    </citation>
    <scope>NUCLEOTIDE SEQUENCE [LARGE SCALE GENOMIC DNA]</scope>
    <source>
        <strain evidence="12">Arlian Lab</strain>
        <tissue evidence="12">Whole body</tissue>
    </source>
</reference>
<dbReference type="OrthoDB" id="6506010at2759"/>
<dbReference type="SUPFAM" id="SSF55486">
    <property type="entry name" value="Metalloproteases ('zincins'), catalytic domain"/>
    <property type="match status" value="1"/>
</dbReference>
<protein>
    <recommendedName>
        <fullName evidence="11">Angiotensin-converting enzyme</fullName>
        <ecNumber evidence="11">3.4.-.-</ecNumber>
    </recommendedName>
</protein>
<dbReference type="GO" id="GO:0016020">
    <property type="term" value="C:membrane"/>
    <property type="evidence" value="ECO:0007669"/>
    <property type="project" value="InterPro"/>
</dbReference>
<keyword evidence="4 11" id="KW-0325">Glycoprotein</keyword>
<evidence type="ECO:0000256" key="3">
    <source>
        <dbReference type="ARBA" id="ARBA00023157"/>
    </source>
</evidence>
<sequence length="269" mass="32643">MYNNVKKDDVRMNDGNFNYNFRRICHELGHVYYFIESNHHDDNRSNLYRMTYNSAAHESIGEIMRMAWNGCQLRSRTMLSPSIFERLRINTLMGEALSTLVIIPFGMILEEWRNQTFTNNRINLVNSNRFYWMLRERIQHIRRPLSSDDDHQRILDPLLKYHVANFQPYWRYVFGVMLQHQFHQKICGHHHHHQWSSLVECCPGPTDFNPLRKLLGIDLMQTEFSVDDLVIIRKMFDSNKIEYRIEPLLDYYQPLINWLYEWKRNKQLN</sequence>
<feature type="binding site" evidence="7">
    <location>
        <position position="30"/>
    </location>
    <ligand>
        <name>Zn(2+)</name>
        <dbReference type="ChEBI" id="CHEBI:29105"/>
        <label>1</label>
        <note>catalytic</note>
    </ligand>
</feature>
<organism evidence="12 13">
    <name type="scientific">Euroglyphus maynei</name>
    <name type="common">Mayne's house dust mite</name>
    <dbReference type="NCBI Taxonomy" id="6958"/>
    <lineage>
        <taxon>Eukaryota</taxon>
        <taxon>Metazoa</taxon>
        <taxon>Ecdysozoa</taxon>
        <taxon>Arthropoda</taxon>
        <taxon>Chelicerata</taxon>
        <taxon>Arachnida</taxon>
        <taxon>Acari</taxon>
        <taxon>Acariformes</taxon>
        <taxon>Sarcoptiformes</taxon>
        <taxon>Astigmata</taxon>
        <taxon>Psoroptidia</taxon>
        <taxon>Analgoidea</taxon>
        <taxon>Pyroglyphidae</taxon>
        <taxon>Pyroglyphinae</taxon>
        <taxon>Euroglyphus</taxon>
    </lineage>
</organism>
<evidence type="ECO:0000256" key="7">
    <source>
        <dbReference type="PIRSR" id="PIRSR601548-3"/>
    </source>
</evidence>
<keyword evidence="13" id="KW-1185">Reference proteome</keyword>
<feature type="active site" description="Proton acceptor 1" evidence="5">
    <location>
        <position position="27"/>
    </location>
</feature>
<keyword evidence="3" id="KW-1015">Disulfide bond</keyword>
<feature type="binding site" evidence="6">
    <location>
        <position position="171"/>
    </location>
    <ligand>
        <name>chloride</name>
        <dbReference type="ChEBI" id="CHEBI:17996"/>
        <label>1</label>
    </ligand>
</feature>
<evidence type="ECO:0000256" key="1">
    <source>
        <dbReference type="ARBA" id="ARBA00008139"/>
    </source>
</evidence>
<feature type="active site" description="Proton donor 1" evidence="5">
    <location>
        <position position="162"/>
    </location>
</feature>
<evidence type="ECO:0000313" key="12">
    <source>
        <dbReference type="EMBL" id="OTF71745.1"/>
    </source>
</evidence>
<feature type="binding site" evidence="7">
    <location>
        <position position="26"/>
    </location>
    <ligand>
        <name>Zn(2+)</name>
        <dbReference type="ChEBI" id="CHEBI:29105"/>
        <label>1</label>
        <note>catalytic</note>
    </ligand>
</feature>
<dbReference type="GO" id="GO:0008241">
    <property type="term" value="F:peptidyl-dipeptidase activity"/>
    <property type="evidence" value="ECO:0007669"/>
    <property type="project" value="InterPro"/>
</dbReference>
<keyword evidence="11" id="KW-0121">Carboxypeptidase</keyword>
<dbReference type="EMBL" id="MUJZ01059464">
    <property type="protein sequence ID" value="OTF71745.1"/>
    <property type="molecule type" value="Genomic_DNA"/>
</dbReference>
<evidence type="ECO:0000256" key="9">
    <source>
        <dbReference type="PIRSR" id="PIRSR601548-8"/>
    </source>
</evidence>
<dbReference type="GO" id="GO:0004180">
    <property type="term" value="F:carboxypeptidase activity"/>
    <property type="evidence" value="ECO:0007669"/>
    <property type="project" value="UniProtKB-KW"/>
</dbReference>
<name>A0A1Y3AX66_EURMA</name>
<feature type="binding site" evidence="9">
    <location>
        <position position="30"/>
    </location>
    <ligand>
        <name>Zn(2+)</name>
        <dbReference type="ChEBI" id="CHEBI:29105"/>
        <label>2</label>
        <note>catalytic</note>
    </ligand>
</feature>
<dbReference type="InterPro" id="IPR001548">
    <property type="entry name" value="Peptidase_M2"/>
</dbReference>
<feature type="binding site" evidence="9">
    <location>
        <position position="58"/>
    </location>
    <ligand>
        <name>Zn(2+)</name>
        <dbReference type="ChEBI" id="CHEBI:29105"/>
        <label>2</label>
        <note>catalytic</note>
    </ligand>
</feature>
<keyword evidence="11" id="KW-0482">Metalloprotease</keyword>
<feature type="active site" description="Proton donor 2" evidence="8">
    <location>
        <position position="162"/>
    </location>
</feature>
<evidence type="ECO:0000256" key="2">
    <source>
        <dbReference type="ARBA" id="ARBA00022729"/>
    </source>
</evidence>
<dbReference type="EC" id="3.4.-.-" evidence="11"/>
<evidence type="ECO:0000256" key="6">
    <source>
        <dbReference type="PIRSR" id="PIRSR601548-2"/>
    </source>
</evidence>